<keyword evidence="2" id="KW-0964">Secreted</keyword>
<evidence type="ECO:0000313" key="8">
    <source>
        <dbReference type="Proteomes" id="UP000887116"/>
    </source>
</evidence>
<accession>A0A8X6J216</accession>
<dbReference type="Gene3D" id="2.10.90.10">
    <property type="entry name" value="Cystine-knot cytokines"/>
    <property type="match status" value="1"/>
</dbReference>
<evidence type="ECO:0000313" key="7">
    <source>
        <dbReference type="EMBL" id="GFQ88050.1"/>
    </source>
</evidence>
<gene>
    <name evidence="7" type="primary">NCL1_16119</name>
    <name evidence="7" type="ORF">TNCT_600021</name>
</gene>
<dbReference type="InterPro" id="IPR029034">
    <property type="entry name" value="Cystine-knot_cytokine"/>
</dbReference>
<dbReference type="GO" id="GO:0038098">
    <property type="term" value="P:sequestering of BMP from receptor via BMP binding"/>
    <property type="evidence" value="ECO:0007669"/>
    <property type="project" value="TreeGrafter"/>
</dbReference>
<protein>
    <submittedName>
        <fullName evidence="7">Gremlin-2</fullName>
    </submittedName>
</protein>
<keyword evidence="3" id="KW-0732">Signal</keyword>
<feature type="compositionally biased region" description="Basic residues" evidence="5">
    <location>
        <begin position="57"/>
        <end position="67"/>
    </location>
</feature>
<dbReference type="SMART" id="SM00041">
    <property type="entry name" value="CT"/>
    <property type="match status" value="1"/>
</dbReference>
<dbReference type="EMBL" id="BMAO01033245">
    <property type="protein sequence ID" value="GFQ88050.1"/>
    <property type="molecule type" value="Genomic_DNA"/>
</dbReference>
<proteinExistence type="predicted"/>
<dbReference type="AlphaFoldDB" id="A0A8X6J216"/>
<evidence type="ECO:0000256" key="2">
    <source>
        <dbReference type="ARBA" id="ARBA00022525"/>
    </source>
</evidence>
<dbReference type="PANTHER" id="PTHR15283:SF4">
    <property type="entry name" value="BURSICON"/>
    <property type="match status" value="1"/>
</dbReference>
<feature type="region of interest" description="Disordered" evidence="5">
    <location>
        <begin position="49"/>
        <end position="72"/>
    </location>
</feature>
<evidence type="ECO:0000256" key="1">
    <source>
        <dbReference type="ARBA" id="ARBA00004613"/>
    </source>
</evidence>
<dbReference type="GO" id="GO:0048018">
    <property type="term" value="F:receptor ligand activity"/>
    <property type="evidence" value="ECO:0007669"/>
    <property type="project" value="TreeGrafter"/>
</dbReference>
<dbReference type="InterPro" id="IPR006207">
    <property type="entry name" value="Cys_knot_C"/>
</dbReference>
<dbReference type="GO" id="GO:0036122">
    <property type="term" value="F:BMP binding"/>
    <property type="evidence" value="ECO:0007669"/>
    <property type="project" value="TreeGrafter"/>
</dbReference>
<evidence type="ECO:0000256" key="4">
    <source>
        <dbReference type="ARBA" id="ARBA00023157"/>
    </source>
</evidence>
<evidence type="ECO:0000256" key="3">
    <source>
        <dbReference type="ARBA" id="ARBA00022729"/>
    </source>
</evidence>
<dbReference type="PANTHER" id="PTHR15283">
    <property type="entry name" value="GREMLIN 1"/>
    <property type="match status" value="1"/>
</dbReference>
<dbReference type="InterPro" id="IPR004133">
    <property type="entry name" value="DAN_dom"/>
</dbReference>
<dbReference type="GO" id="GO:0005615">
    <property type="term" value="C:extracellular space"/>
    <property type="evidence" value="ECO:0007669"/>
    <property type="project" value="TreeGrafter"/>
</dbReference>
<organism evidence="7 8">
    <name type="scientific">Trichonephila clavata</name>
    <name type="common">Joro spider</name>
    <name type="synonym">Nephila clavata</name>
    <dbReference type="NCBI Taxonomy" id="2740835"/>
    <lineage>
        <taxon>Eukaryota</taxon>
        <taxon>Metazoa</taxon>
        <taxon>Ecdysozoa</taxon>
        <taxon>Arthropoda</taxon>
        <taxon>Chelicerata</taxon>
        <taxon>Arachnida</taxon>
        <taxon>Araneae</taxon>
        <taxon>Araneomorphae</taxon>
        <taxon>Entelegynae</taxon>
        <taxon>Araneoidea</taxon>
        <taxon>Nephilidae</taxon>
        <taxon>Trichonephila</taxon>
    </lineage>
</organism>
<feature type="domain" description="CTCK" evidence="6">
    <location>
        <begin position="271"/>
        <end position="358"/>
    </location>
</feature>
<keyword evidence="8" id="KW-1185">Reference proteome</keyword>
<name>A0A8X6J216_TRICU</name>
<sequence>MKTKPYPKGRWDNLICALLISLHFTVILCRPPSHGKNFKSIPNFNSSISSTPERAAPIHHHRHASHSKHSEDLKTDISMAKFGDRDAKAANFLPSSTDLSDVSLSRDSSAGSDLNEVLFENADSFQVDYHYESAGGSHLTQGAGVFSDHPDDDVTGDAIDGPREGEYTTLERRLRTSSVMDKNEVVTPLIDESIPKRNLNRKRRQPLDMQKGTHRWRRKRRRRHRLLLRTRNYLNNPREAPRGRDRFILKSDGPGQVIFGADEVKKDWCRTIPFNQTVTASRCKTKVIKNNLCYGQCNSFFIPQSERTSNKVAFQSCANCKPQRLRWVNVTLSCPGQSPPKMQLTVLKVESCRCIASDRTEVDQSSEYLRRKTKSSYAGH</sequence>
<comment type="caution">
    <text evidence="7">The sequence shown here is derived from an EMBL/GenBank/DDBJ whole genome shotgun (WGS) entry which is preliminary data.</text>
</comment>
<dbReference type="GO" id="GO:0009887">
    <property type="term" value="P:animal organ morphogenesis"/>
    <property type="evidence" value="ECO:0007669"/>
    <property type="project" value="TreeGrafter"/>
</dbReference>
<keyword evidence="4" id="KW-1015">Disulfide bond</keyword>
<reference evidence="7" key="1">
    <citation type="submission" date="2020-07" db="EMBL/GenBank/DDBJ databases">
        <title>Multicomponent nature underlies the extraordinary mechanical properties of spider dragline silk.</title>
        <authorList>
            <person name="Kono N."/>
            <person name="Nakamura H."/>
            <person name="Mori M."/>
            <person name="Yoshida Y."/>
            <person name="Ohtoshi R."/>
            <person name="Malay A.D."/>
            <person name="Moran D.A.P."/>
            <person name="Tomita M."/>
            <person name="Numata K."/>
            <person name="Arakawa K."/>
        </authorList>
    </citation>
    <scope>NUCLEOTIDE SEQUENCE</scope>
</reference>
<evidence type="ECO:0000256" key="5">
    <source>
        <dbReference type="SAM" id="MobiDB-lite"/>
    </source>
</evidence>
<dbReference type="OrthoDB" id="10061784at2759"/>
<dbReference type="Pfam" id="PF03045">
    <property type="entry name" value="DAN"/>
    <property type="match status" value="1"/>
</dbReference>
<comment type="subcellular location">
    <subcellularLocation>
        <location evidence="1">Secreted</location>
    </subcellularLocation>
</comment>
<dbReference type="Proteomes" id="UP000887116">
    <property type="component" value="Unassembled WGS sequence"/>
</dbReference>
<evidence type="ECO:0000259" key="6">
    <source>
        <dbReference type="SMART" id="SM00041"/>
    </source>
</evidence>